<keyword evidence="2" id="KW-1185">Reference proteome</keyword>
<sequence>MKYCERAIEEILQHIDSSGTYAGILSVAFNNVIPTLLQDKPSQLCPHLQVDRRLPVMRHHVKPGRHAEHRPPYQESPAEDVLPAVAEEPSKVNEGALLHYKSIFTSSITIWHAAVTAKDERRLQRIIRSTETVIACNLLPPGTCTSPGPCDEQERLCVEHKLWKTLPSGRTLESTSHHKNNNFSTAAGLFTPHSDYLIL</sequence>
<organism evidence="1 2">
    <name type="scientific">Scortum barcoo</name>
    <name type="common">barcoo grunter</name>
    <dbReference type="NCBI Taxonomy" id="214431"/>
    <lineage>
        <taxon>Eukaryota</taxon>
        <taxon>Metazoa</taxon>
        <taxon>Chordata</taxon>
        <taxon>Craniata</taxon>
        <taxon>Vertebrata</taxon>
        <taxon>Euteleostomi</taxon>
        <taxon>Actinopterygii</taxon>
        <taxon>Neopterygii</taxon>
        <taxon>Teleostei</taxon>
        <taxon>Neoteleostei</taxon>
        <taxon>Acanthomorphata</taxon>
        <taxon>Eupercaria</taxon>
        <taxon>Centrarchiformes</taxon>
        <taxon>Terapontoidei</taxon>
        <taxon>Terapontidae</taxon>
        <taxon>Scortum</taxon>
    </lineage>
</organism>
<proteinExistence type="predicted"/>
<dbReference type="Proteomes" id="UP000831701">
    <property type="component" value="Chromosome 4"/>
</dbReference>
<evidence type="ECO:0000313" key="2">
    <source>
        <dbReference type="Proteomes" id="UP000831701"/>
    </source>
</evidence>
<dbReference type="EMBL" id="CM041534">
    <property type="protein sequence ID" value="KAI3373215.1"/>
    <property type="molecule type" value="Genomic_DNA"/>
</dbReference>
<name>A0ACB8WZI7_9TELE</name>
<gene>
    <name evidence="1" type="ORF">L3Q82_006374</name>
</gene>
<evidence type="ECO:0000313" key="1">
    <source>
        <dbReference type="EMBL" id="KAI3373215.1"/>
    </source>
</evidence>
<comment type="caution">
    <text evidence="1">The sequence shown here is derived from an EMBL/GenBank/DDBJ whole genome shotgun (WGS) entry which is preliminary data.</text>
</comment>
<protein>
    <submittedName>
        <fullName evidence="1">Uncharacterized protein</fullName>
    </submittedName>
</protein>
<accession>A0ACB8WZI7</accession>
<reference evidence="1" key="1">
    <citation type="submission" date="2022-04" db="EMBL/GenBank/DDBJ databases">
        <title>Jade perch genome.</title>
        <authorList>
            <person name="Chao B."/>
        </authorList>
    </citation>
    <scope>NUCLEOTIDE SEQUENCE</scope>
    <source>
        <strain evidence="1">CB-2022</strain>
    </source>
</reference>